<gene>
    <name evidence="11" type="ORF">RAK27_11260</name>
</gene>
<dbReference type="InterPro" id="IPR016032">
    <property type="entry name" value="Sig_transdc_resp-reg_C-effctor"/>
</dbReference>
<feature type="domain" description="OmpR/PhoB-type" evidence="10">
    <location>
        <begin position="129"/>
        <end position="229"/>
    </location>
</feature>
<name>A0AAW9K4X4_CARML</name>
<evidence type="ECO:0000256" key="5">
    <source>
        <dbReference type="ARBA" id="ARBA00023159"/>
    </source>
</evidence>
<dbReference type="PANTHER" id="PTHR48111">
    <property type="entry name" value="REGULATOR OF RPOS"/>
    <property type="match status" value="1"/>
</dbReference>
<dbReference type="Gene3D" id="1.10.10.10">
    <property type="entry name" value="Winged helix-like DNA-binding domain superfamily/Winged helix DNA-binding domain"/>
    <property type="match status" value="1"/>
</dbReference>
<dbReference type="InterPro" id="IPR001789">
    <property type="entry name" value="Sig_transdc_resp-reg_receiver"/>
</dbReference>
<dbReference type="Pfam" id="PF00486">
    <property type="entry name" value="Trans_reg_C"/>
    <property type="match status" value="1"/>
</dbReference>
<evidence type="ECO:0000259" key="10">
    <source>
        <dbReference type="PROSITE" id="PS51755"/>
    </source>
</evidence>
<dbReference type="SUPFAM" id="SSF46894">
    <property type="entry name" value="C-terminal effector domain of the bipartite response regulators"/>
    <property type="match status" value="1"/>
</dbReference>
<keyword evidence="6" id="KW-0804">Transcription</keyword>
<protein>
    <submittedName>
        <fullName evidence="11">Response regulator transcription factor</fullName>
    </submittedName>
</protein>
<reference evidence="11" key="1">
    <citation type="submission" date="2023-08" db="EMBL/GenBank/DDBJ databases">
        <title>Genomic characterization of piscicolin 126 produced by Carnobacterium maltaromaticum CM22 strain isolated from salmon (Salmo salar).</title>
        <authorList>
            <person name="Gonzalez-Gragera E."/>
            <person name="Garcia-Lopez J.D."/>
            <person name="Teso-Perez C."/>
            <person name="Gimenez-Hernandez I."/>
            <person name="Peralta-Sanchez J.M."/>
            <person name="Valdivia E."/>
            <person name="Montalban-Lopez M."/>
            <person name="Martin-Platero A.M."/>
            <person name="Banos A."/>
            <person name="Martinez-Bueno M."/>
        </authorList>
    </citation>
    <scope>NUCLEOTIDE SEQUENCE</scope>
    <source>
        <strain evidence="11">CM22</strain>
    </source>
</reference>
<dbReference type="Gene3D" id="3.40.50.2300">
    <property type="match status" value="1"/>
</dbReference>
<dbReference type="SMART" id="SM00448">
    <property type="entry name" value="REC"/>
    <property type="match status" value="1"/>
</dbReference>
<dbReference type="PROSITE" id="PS51755">
    <property type="entry name" value="OMPR_PHOB"/>
    <property type="match status" value="1"/>
</dbReference>
<dbReference type="InterPro" id="IPR011006">
    <property type="entry name" value="CheY-like_superfamily"/>
</dbReference>
<keyword evidence="4 8" id="KW-0238">DNA-binding</keyword>
<dbReference type="CDD" id="cd17574">
    <property type="entry name" value="REC_OmpR"/>
    <property type="match status" value="1"/>
</dbReference>
<dbReference type="GO" id="GO:0000156">
    <property type="term" value="F:phosphorelay response regulator activity"/>
    <property type="evidence" value="ECO:0007669"/>
    <property type="project" value="TreeGrafter"/>
</dbReference>
<evidence type="ECO:0000256" key="6">
    <source>
        <dbReference type="ARBA" id="ARBA00023163"/>
    </source>
</evidence>
<sequence>MKKVLLIEDERSIAELQQDYLEINGISSVISVDGQEGLELALNDNFDLILLDLMLPTLNGFEICKEVRKVKDIPIIMVSAKKEEIDKIRGLGLGADDYLTKPFSPGELIARVKSHLARYERLTASHQPTETIEIDGINVDKRARKVFVLEEEQFFTTKEFDLLVYLMEHPNQVLSKEQLFQQVWGMEIYGGDVATVVVHIKKIREKMKQTGSSPLYIETIWGSGYRFNQQK</sequence>
<dbReference type="PANTHER" id="PTHR48111:SF26">
    <property type="entry name" value="STAGE 0 SPORULATION PROTEIN A HOMOLOG"/>
    <property type="match status" value="1"/>
</dbReference>
<keyword evidence="2" id="KW-0902">Two-component regulatory system</keyword>
<dbReference type="Proteomes" id="UP001290462">
    <property type="component" value="Unassembled WGS sequence"/>
</dbReference>
<dbReference type="GO" id="GO:0000976">
    <property type="term" value="F:transcription cis-regulatory region binding"/>
    <property type="evidence" value="ECO:0007669"/>
    <property type="project" value="TreeGrafter"/>
</dbReference>
<dbReference type="InterPro" id="IPR001867">
    <property type="entry name" value="OmpR/PhoB-type_DNA-bd"/>
</dbReference>
<evidence type="ECO:0000313" key="12">
    <source>
        <dbReference type="Proteomes" id="UP001290462"/>
    </source>
</evidence>
<dbReference type="InterPro" id="IPR039420">
    <property type="entry name" value="WalR-like"/>
</dbReference>
<keyword evidence="3" id="KW-0805">Transcription regulation</keyword>
<dbReference type="GeneID" id="83604801"/>
<feature type="DNA-binding region" description="OmpR/PhoB-type" evidence="8">
    <location>
        <begin position="129"/>
        <end position="229"/>
    </location>
</feature>
<feature type="domain" description="Response regulatory" evidence="9">
    <location>
        <begin position="3"/>
        <end position="116"/>
    </location>
</feature>
<evidence type="ECO:0000259" key="9">
    <source>
        <dbReference type="PROSITE" id="PS50110"/>
    </source>
</evidence>
<organism evidence="11 12">
    <name type="scientific">Carnobacterium maltaromaticum</name>
    <name type="common">Carnobacterium piscicola</name>
    <dbReference type="NCBI Taxonomy" id="2751"/>
    <lineage>
        <taxon>Bacteria</taxon>
        <taxon>Bacillati</taxon>
        <taxon>Bacillota</taxon>
        <taxon>Bacilli</taxon>
        <taxon>Lactobacillales</taxon>
        <taxon>Carnobacteriaceae</taxon>
        <taxon>Carnobacterium</taxon>
    </lineage>
</organism>
<evidence type="ECO:0000313" key="11">
    <source>
        <dbReference type="EMBL" id="MDZ5759239.1"/>
    </source>
</evidence>
<proteinExistence type="predicted"/>
<evidence type="ECO:0000256" key="3">
    <source>
        <dbReference type="ARBA" id="ARBA00023015"/>
    </source>
</evidence>
<dbReference type="EMBL" id="JAVBVO010000003">
    <property type="protein sequence ID" value="MDZ5759239.1"/>
    <property type="molecule type" value="Genomic_DNA"/>
</dbReference>
<feature type="modified residue" description="4-aspartylphosphate" evidence="7">
    <location>
        <position position="52"/>
    </location>
</feature>
<keyword evidence="5" id="KW-0010">Activator</keyword>
<keyword evidence="1 7" id="KW-0597">Phosphoprotein</keyword>
<dbReference type="FunFam" id="1.10.10.10:FF:000018">
    <property type="entry name" value="DNA-binding response regulator ResD"/>
    <property type="match status" value="1"/>
</dbReference>
<comment type="caution">
    <text evidence="11">The sequence shown here is derived from an EMBL/GenBank/DDBJ whole genome shotgun (WGS) entry which is preliminary data.</text>
</comment>
<dbReference type="GO" id="GO:0005829">
    <property type="term" value="C:cytosol"/>
    <property type="evidence" value="ECO:0007669"/>
    <property type="project" value="TreeGrafter"/>
</dbReference>
<dbReference type="RefSeq" id="WP_010053558.1">
    <property type="nucleotide sequence ID" value="NZ_CAJGUR010000012.1"/>
</dbReference>
<evidence type="ECO:0000256" key="4">
    <source>
        <dbReference type="ARBA" id="ARBA00023125"/>
    </source>
</evidence>
<dbReference type="CDD" id="cd00383">
    <property type="entry name" value="trans_reg_C"/>
    <property type="match status" value="1"/>
</dbReference>
<dbReference type="AlphaFoldDB" id="A0AAW9K4X4"/>
<dbReference type="Pfam" id="PF00072">
    <property type="entry name" value="Response_reg"/>
    <property type="match status" value="1"/>
</dbReference>
<evidence type="ECO:0000256" key="2">
    <source>
        <dbReference type="ARBA" id="ARBA00023012"/>
    </source>
</evidence>
<dbReference type="PROSITE" id="PS50110">
    <property type="entry name" value="RESPONSE_REGULATORY"/>
    <property type="match status" value="1"/>
</dbReference>
<accession>A0AAW9K4X4</accession>
<dbReference type="InterPro" id="IPR036388">
    <property type="entry name" value="WH-like_DNA-bd_sf"/>
</dbReference>
<dbReference type="Gene3D" id="6.10.250.690">
    <property type="match status" value="1"/>
</dbReference>
<evidence type="ECO:0000256" key="1">
    <source>
        <dbReference type="ARBA" id="ARBA00022553"/>
    </source>
</evidence>
<dbReference type="GO" id="GO:0006355">
    <property type="term" value="P:regulation of DNA-templated transcription"/>
    <property type="evidence" value="ECO:0007669"/>
    <property type="project" value="InterPro"/>
</dbReference>
<dbReference type="FunFam" id="3.40.50.2300:FF:000001">
    <property type="entry name" value="DNA-binding response regulator PhoB"/>
    <property type="match status" value="1"/>
</dbReference>
<evidence type="ECO:0000256" key="8">
    <source>
        <dbReference type="PROSITE-ProRule" id="PRU01091"/>
    </source>
</evidence>
<dbReference type="GO" id="GO:0032993">
    <property type="term" value="C:protein-DNA complex"/>
    <property type="evidence" value="ECO:0007669"/>
    <property type="project" value="TreeGrafter"/>
</dbReference>
<evidence type="ECO:0000256" key="7">
    <source>
        <dbReference type="PROSITE-ProRule" id="PRU00169"/>
    </source>
</evidence>
<dbReference type="SMART" id="SM00862">
    <property type="entry name" value="Trans_reg_C"/>
    <property type="match status" value="1"/>
</dbReference>
<dbReference type="SUPFAM" id="SSF52172">
    <property type="entry name" value="CheY-like"/>
    <property type="match status" value="1"/>
</dbReference>